<dbReference type="PROSITE" id="PS01231">
    <property type="entry name" value="TRMA_2"/>
    <property type="match status" value="1"/>
</dbReference>
<dbReference type="EMBL" id="AZEB01000008">
    <property type="protein sequence ID" value="KRL22241.1"/>
    <property type="molecule type" value="Genomic_DNA"/>
</dbReference>
<dbReference type="Gene3D" id="3.40.50.150">
    <property type="entry name" value="Vaccinia Virus protein VP39"/>
    <property type="match status" value="1"/>
</dbReference>
<evidence type="ECO:0000256" key="3">
    <source>
        <dbReference type="ARBA" id="ARBA00022691"/>
    </source>
</evidence>
<dbReference type="PANTHER" id="PTHR11061:SF30">
    <property type="entry name" value="TRNA (URACIL(54)-C(5))-METHYLTRANSFERASE"/>
    <property type="match status" value="1"/>
</dbReference>
<evidence type="ECO:0000313" key="8">
    <source>
        <dbReference type="Proteomes" id="UP000051439"/>
    </source>
</evidence>
<proteinExistence type="inferred from homology"/>
<evidence type="ECO:0000313" key="7">
    <source>
        <dbReference type="EMBL" id="KRL22241.1"/>
    </source>
</evidence>
<evidence type="ECO:0000256" key="2">
    <source>
        <dbReference type="ARBA" id="ARBA00022679"/>
    </source>
</evidence>
<dbReference type="InterPro" id="IPR029063">
    <property type="entry name" value="SAM-dependent_MTases_sf"/>
</dbReference>
<comment type="caution">
    <text evidence="7">The sequence shown here is derived from an EMBL/GenBank/DDBJ whole genome shotgun (WGS) entry which is preliminary data.</text>
</comment>
<dbReference type="FunFam" id="3.40.50.150:FF:000009">
    <property type="entry name" value="23S rRNA (Uracil(1939)-C(5))-methyltransferase RlmD"/>
    <property type="match status" value="1"/>
</dbReference>
<dbReference type="FunFam" id="2.40.50.1070:FF:000003">
    <property type="entry name" value="23S rRNA (Uracil-5-)-methyltransferase RumA"/>
    <property type="match status" value="1"/>
</dbReference>
<accession>A0A0R1NPX5</accession>
<feature type="binding site" evidence="4">
    <location>
        <position position="315"/>
    </location>
    <ligand>
        <name>S-adenosyl-L-methionine</name>
        <dbReference type="ChEBI" id="CHEBI:59789"/>
    </ligand>
</feature>
<keyword evidence="3 4" id="KW-0949">S-adenosyl-L-methionine</keyword>
<dbReference type="FunFam" id="2.40.50.140:FF:000097">
    <property type="entry name" value="23S rRNA (uracil(1939)-C(5))-methyltransferase RlmD"/>
    <property type="match status" value="1"/>
</dbReference>
<evidence type="ECO:0000256" key="1">
    <source>
        <dbReference type="ARBA" id="ARBA00022603"/>
    </source>
</evidence>
<dbReference type="InterPro" id="IPR030390">
    <property type="entry name" value="MeTrfase_TrmA_AS"/>
</dbReference>
<evidence type="ECO:0000256" key="4">
    <source>
        <dbReference type="PROSITE-ProRule" id="PRU01024"/>
    </source>
</evidence>
<dbReference type="InterPro" id="IPR010280">
    <property type="entry name" value="U5_MeTrfase_fam"/>
</dbReference>
<feature type="binding site" evidence="4">
    <location>
        <position position="336"/>
    </location>
    <ligand>
        <name>S-adenosyl-L-methionine</name>
        <dbReference type="ChEBI" id="CHEBI:59789"/>
    </ligand>
</feature>
<dbReference type="Pfam" id="PF01938">
    <property type="entry name" value="TRAM"/>
    <property type="match status" value="1"/>
</dbReference>
<keyword evidence="8" id="KW-1185">Reference proteome</keyword>
<comment type="similarity">
    <text evidence="4">Belongs to the class I-like SAM-binding methyltransferase superfamily. RNA M5U methyltransferase family.</text>
</comment>
<keyword evidence="2 4" id="KW-0808">Transferase</keyword>
<dbReference type="NCBIfam" id="TIGR00479">
    <property type="entry name" value="rumA"/>
    <property type="match status" value="1"/>
</dbReference>
<feature type="active site" description="Nucleophile" evidence="4">
    <location>
        <position position="411"/>
    </location>
</feature>
<dbReference type="Pfam" id="PF05958">
    <property type="entry name" value="tRNA_U5-meth_tr"/>
    <property type="match status" value="1"/>
</dbReference>
<reference evidence="7 8" key="1">
    <citation type="journal article" date="2015" name="Genome Announc.">
        <title>Expanding the biotechnology potential of lactobacilli through comparative genomics of 213 strains and associated genera.</title>
        <authorList>
            <person name="Sun Z."/>
            <person name="Harris H.M."/>
            <person name="McCann A."/>
            <person name="Guo C."/>
            <person name="Argimon S."/>
            <person name="Zhang W."/>
            <person name="Yang X."/>
            <person name="Jeffery I.B."/>
            <person name="Cooney J.C."/>
            <person name="Kagawa T.F."/>
            <person name="Liu W."/>
            <person name="Song Y."/>
            <person name="Salvetti E."/>
            <person name="Wrobel A."/>
            <person name="Rasinkangas P."/>
            <person name="Parkhill J."/>
            <person name="Rea M.C."/>
            <person name="O'Sullivan O."/>
            <person name="Ritari J."/>
            <person name="Douillard F.P."/>
            <person name="Paul Ross R."/>
            <person name="Yang R."/>
            <person name="Briner A.E."/>
            <person name="Felis G.E."/>
            <person name="de Vos W.M."/>
            <person name="Barrangou R."/>
            <person name="Klaenhammer T.R."/>
            <person name="Caufield P.W."/>
            <person name="Cui Y."/>
            <person name="Zhang H."/>
            <person name="O'Toole P.W."/>
        </authorList>
    </citation>
    <scope>NUCLEOTIDE SEQUENCE [LARGE SCALE GENOMIC DNA]</scope>
    <source>
        <strain evidence="7 8">DSM 19906</strain>
    </source>
</reference>
<dbReference type="PROSITE" id="PS01230">
    <property type="entry name" value="TRMA_1"/>
    <property type="match status" value="1"/>
</dbReference>
<evidence type="ECO:0000256" key="5">
    <source>
        <dbReference type="PROSITE-ProRule" id="PRU10015"/>
    </source>
</evidence>
<dbReference type="PROSITE" id="PS51687">
    <property type="entry name" value="SAM_MT_RNA_M5U"/>
    <property type="match status" value="1"/>
</dbReference>
<dbReference type="AlphaFoldDB" id="A0A0R1NPX5"/>
<dbReference type="GO" id="GO:0070041">
    <property type="term" value="F:rRNA (uridine-C5-)-methyltransferase activity"/>
    <property type="evidence" value="ECO:0007669"/>
    <property type="project" value="UniProtKB-ARBA"/>
</dbReference>
<sequence length="454" mass="51451">MKRTAPVLKNETYDVDITDLTYQGMGVAKIDDFPIFIEDALPTENVTMKVIKVKKNFAFGKVIKINQKSADRVELVDKAYTQTGIAPLQHLKYDAQLEFKRHQIEEDFNKLKIDVQVDPTIGMDKPYEYRNKAQIPVRLINGKLQTGFYRKHSHDLVPIEDFYIQDPEIDKAIVVVRDILRKYRIKPYDERVNGGVIRNVMVRRGHYSHEMMIVLITRTEKLPSNKEIVTDITKALPEVKSIVQNVNPKKTNALMGKENKVLAGQSTIEDTLLGLKFEISANSFYQVNPVQTEKLYDLATKKADLTADDTVIDAYCGIGTISLSMARVAKKVYGVEIVPEAVEDAKKNAKINDIDNVEFVAGYAEDQMAKWQEDGLKPDVIVVDPPRKGLDGTLIESVVKMQPKRVVYVSCNPATLARDVKLFNEQGYQVNQPIQPVDQFPQTVHIESITVLTR</sequence>
<dbReference type="CDD" id="cd02440">
    <property type="entry name" value="AdoMet_MTases"/>
    <property type="match status" value="1"/>
</dbReference>
<dbReference type="InterPro" id="IPR012340">
    <property type="entry name" value="NA-bd_OB-fold"/>
</dbReference>
<feature type="binding site" evidence="4">
    <location>
        <position position="384"/>
    </location>
    <ligand>
        <name>S-adenosyl-L-methionine</name>
        <dbReference type="ChEBI" id="CHEBI:59789"/>
    </ligand>
</feature>
<dbReference type="Gene3D" id="2.40.50.1070">
    <property type="match status" value="1"/>
</dbReference>
<dbReference type="InterPro" id="IPR030391">
    <property type="entry name" value="MeTrfase_TrmA_CS"/>
</dbReference>
<feature type="domain" description="TRAM" evidence="6">
    <location>
        <begin position="6"/>
        <end position="64"/>
    </location>
</feature>
<feature type="binding site" evidence="4">
    <location>
        <position position="286"/>
    </location>
    <ligand>
        <name>S-adenosyl-L-methionine</name>
        <dbReference type="ChEBI" id="CHEBI:59789"/>
    </ligand>
</feature>
<dbReference type="GO" id="GO:0070475">
    <property type="term" value="P:rRNA base methylation"/>
    <property type="evidence" value="ECO:0007669"/>
    <property type="project" value="TreeGrafter"/>
</dbReference>
<dbReference type="PATRIC" id="fig|1423766.4.peg.2742"/>
<dbReference type="PROSITE" id="PS50926">
    <property type="entry name" value="TRAM"/>
    <property type="match status" value="1"/>
</dbReference>
<name>A0A0R1NPX5_9LACO</name>
<gene>
    <name evidence="7" type="ORF">FC98_GL002621</name>
</gene>
<protein>
    <submittedName>
        <fullName evidence="7">RNA methyltransferase, TrmA family</fullName>
    </submittedName>
</protein>
<dbReference type="Proteomes" id="UP000051439">
    <property type="component" value="Unassembled WGS sequence"/>
</dbReference>
<dbReference type="RefSeq" id="WP_056949304.1">
    <property type="nucleotide sequence ID" value="NZ_AZEB01000008.1"/>
</dbReference>
<dbReference type="SUPFAM" id="SSF50249">
    <property type="entry name" value="Nucleic acid-binding proteins"/>
    <property type="match status" value="1"/>
</dbReference>
<organism evidence="7 8">
    <name type="scientific">Lentilactobacillus kisonensis DSM 19906 = JCM 15041</name>
    <dbReference type="NCBI Taxonomy" id="1423766"/>
    <lineage>
        <taxon>Bacteria</taxon>
        <taxon>Bacillati</taxon>
        <taxon>Bacillota</taxon>
        <taxon>Bacilli</taxon>
        <taxon>Lactobacillales</taxon>
        <taxon>Lactobacillaceae</taxon>
        <taxon>Lentilactobacillus</taxon>
    </lineage>
</organism>
<dbReference type="Gene3D" id="2.40.50.140">
    <property type="entry name" value="Nucleic acid-binding proteins"/>
    <property type="match status" value="1"/>
</dbReference>
<evidence type="ECO:0000259" key="6">
    <source>
        <dbReference type="PROSITE" id="PS50926"/>
    </source>
</evidence>
<dbReference type="SUPFAM" id="SSF53335">
    <property type="entry name" value="S-adenosyl-L-methionine-dependent methyltransferases"/>
    <property type="match status" value="1"/>
</dbReference>
<feature type="active site" evidence="5">
    <location>
        <position position="411"/>
    </location>
</feature>
<dbReference type="PANTHER" id="PTHR11061">
    <property type="entry name" value="RNA M5U METHYLTRANSFERASE"/>
    <property type="match status" value="1"/>
</dbReference>
<keyword evidence="1 4" id="KW-0489">Methyltransferase</keyword>
<dbReference type="InterPro" id="IPR002792">
    <property type="entry name" value="TRAM_dom"/>
</dbReference>